<evidence type="ECO:0000313" key="3">
    <source>
        <dbReference type="Proteomes" id="UP001054945"/>
    </source>
</evidence>
<reference evidence="2 3" key="1">
    <citation type="submission" date="2021-06" db="EMBL/GenBank/DDBJ databases">
        <title>Caerostris extrusa draft genome.</title>
        <authorList>
            <person name="Kono N."/>
            <person name="Arakawa K."/>
        </authorList>
    </citation>
    <scope>NUCLEOTIDE SEQUENCE [LARGE SCALE GENOMIC DNA]</scope>
</reference>
<feature type="region of interest" description="Disordered" evidence="1">
    <location>
        <begin position="1"/>
        <end position="32"/>
    </location>
</feature>
<organism evidence="2 3">
    <name type="scientific">Caerostris extrusa</name>
    <name type="common">Bark spider</name>
    <name type="synonym">Caerostris bankana</name>
    <dbReference type="NCBI Taxonomy" id="172846"/>
    <lineage>
        <taxon>Eukaryota</taxon>
        <taxon>Metazoa</taxon>
        <taxon>Ecdysozoa</taxon>
        <taxon>Arthropoda</taxon>
        <taxon>Chelicerata</taxon>
        <taxon>Arachnida</taxon>
        <taxon>Araneae</taxon>
        <taxon>Araneomorphae</taxon>
        <taxon>Entelegynae</taxon>
        <taxon>Araneoidea</taxon>
        <taxon>Araneidae</taxon>
        <taxon>Caerostris</taxon>
    </lineage>
</organism>
<sequence>MGHVGFCYPRSSDMGRKPRRGTSVDSNTPPTPLKFNRDALTCSYLTRQIYRYCRMPYGVGLRGCYCIWKKEIYREKNAFLL</sequence>
<gene>
    <name evidence="2" type="ORF">CEXT_583691</name>
</gene>
<proteinExistence type="predicted"/>
<comment type="caution">
    <text evidence="2">The sequence shown here is derived from an EMBL/GenBank/DDBJ whole genome shotgun (WGS) entry which is preliminary data.</text>
</comment>
<keyword evidence="3" id="KW-1185">Reference proteome</keyword>
<dbReference type="Proteomes" id="UP001054945">
    <property type="component" value="Unassembled WGS sequence"/>
</dbReference>
<dbReference type="EMBL" id="BPLR01009866">
    <property type="protein sequence ID" value="GIY35158.1"/>
    <property type="molecule type" value="Genomic_DNA"/>
</dbReference>
<evidence type="ECO:0000313" key="2">
    <source>
        <dbReference type="EMBL" id="GIY35158.1"/>
    </source>
</evidence>
<evidence type="ECO:0000256" key="1">
    <source>
        <dbReference type="SAM" id="MobiDB-lite"/>
    </source>
</evidence>
<name>A0AAV4SL91_CAEEX</name>
<accession>A0AAV4SL91</accession>
<dbReference type="AlphaFoldDB" id="A0AAV4SL91"/>
<protein>
    <submittedName>
        <fullName evidence="2">Uncharacterized protein</fullName>
    </submittedName>
</protein>